<keyword evidence="4" id="KW-0863">Zinc-finger</keyword>
<protein>
    <recommendedName>
        <fullName evidence="6">CoA carboxyltransferase N-terminal domain-containing protein</fullName>
    </recommendedName>
</protein>
<gene>
    <name evidence="7" type="ORF">S01H1_18687</name>
</gene>
<evidence type="ECO:0000256" key="1">
    <source>
        <dbReference type="ARBA" id="ARBA00004496"/>
    </source>
</evidence>
<comment type="subcellular location">
    <subcellularLocation>
        <location evidence="1">Cytoplasm</location>
    </subcellularLocation>
</comment>
<name>X0TKS1_9ZZZZ</name>
<dbReference type="GO" id="GO:0003989">
    <property type="term" value="F:acetyl-CoA carboxylase activity"/>
    <property type="evidence" value="ECO:0007669"/>
    <property type="project" value="TreeGrafter"/>
</dbReference>
<evidence type="ECO:0000256" key="3">
    <source>
        <dbReference type="ARBA" id="ARBA00022723"/>
    </source>
</evidence>
<comment type="caution">
    <text evidence="7">The sequence shown here is derived from an EMBL/GenBank/DDBJ whole genome shotgun (WGS) entry which is preliminary data.</text>
</comment>
<dbReference type="InterPro" id="IPR011762">
    <property type="entry name" value="COA_CT_N"/>
</dbReference>
<keyword evidence="3" id="KW-0479">Metal-binding</keyword>
<dbReference type="GO" id="GO:0016740">
    <property type="term" value="F:transferase activity"/>
    <property type="evidence" value="ECO:0007669"/>
    <property type="project" value="UniProtKB-KW"/>
</dbReference>
<feature type="domain" description="CoA carboxyltransferase N-terminal" evidence="6">
    <location>
        <begin position="19"/>
        <end position="101"/>
    </location>
</feature>
<dbReference type="AlphaFoldDB" id="X0TKS1"/>
<dbReference type="GO" id="GO:0005737">
    <property type="term" value="C:cytoplasm"/>
    <property type="evidence" value="ECO:0007669"/>
    <property type="project" value="UniProtKB-SubCell"/>
</dbReference>
<dbReference type="PROSITE" id="PS50980">
    <property type="entry name" value="COA_CT_NTER"/>
    <property type="match status" value="1"/>
</dbReference>
<keyword evidence="2" id="KW-0808">Transferase</keyword>
<dbReference type="Pfam" id="PF17848">
    <property type="entry name" value="Zn_ribbon_ACC"/>
    <property type="match status" value="1"/>
</dbReference>
<dbReference type="GO" id="GO:0006633">
    <property type="term" value="P:fatty acid biosynthetic process"/>
    <property type="evidence" value="ECO:0007669"/>
    <property type="project" value="TreeGrafter"/>
</dbReference>
<evidence type="ECO:0000256" key="4">
    <source>
        <dbReference type="ARBA" id="ARBA00022771"/>
    </source>
</evidence>
<dbReference type="PANTHER" id="PTHR42995:SF5">
    <property type="entry name" value="ACETYL-COENZYME A CARBOXYLASE CARBOXYL TRANSFERASE SUBUNIT BETA, CHLOROPLASTIC"/>
    <property type="match status" value="1"/>
</dbReference>
<evidence type="ECO:0000256" key="2">
    <source>
        <dbReference type="ARBA" id="ARBA00022679"/>
    </source>
</evidence>
<proteinExistence type="predicted"/>
<evidence type="ECO:0000313" key="7">
    <source>
        <dbReference type="EMBL" id="GAF88727.1"/>
    </source>
</evidence>
<accession>X0TKS1</accession>
<organism evidence="7">
    <name type="scientific">marine sediment metagenome</name>
    <dbReference type="NCBI Taxonomy" id="412755"/>
    <lineage>
        <taxon>unclassified sequences</taxon>
        <taxon>metagenomes</taxon>
        <taxon>ecological metagenomes</taxon>
    </lineage>
</organism>
<dbReference type="PANTHER" id="PTHR42995">
    <property type="entry name" value="ACETYL-COENZYME A CARBOXYLASE CARBOXYL TRANSFERASE SUBUNIT BETA, CHLOROPLASTIC"/>
    <property type="match status" value="1"/>
</dbReference>
<keyword evidence="5" id="KW-0862">Zinc</keyword>
<dbReference type="GO" id="GO:2001295">
    <property type="term" value="P:malonyl-CoA biosynthetic process"/>
    <property type="evidence" value="ECO:0007669"/>
    <property type="project" value="TreeGrafter"/>
</dbReference>
<dbReference type="EMBL" id="BARS01010012">
    <property type="protein sequence ID" value="GAF88727.1"/>
    <property type="molecule type" value="Genomic_DNA"/>
</dbReference>
<evidence type="ECO:0000259" key="6">
    <source>
        <dbReference type="PROSITE" id="PS50980"/>
    </source>
</evidence>
<dbReference type="GO" id="GO:0008270">
    <property type="term" value="F:zinc ion binding"/>
    <property type="evidence" value="ECO:0007669"/>
    <property type="project" value="UniProtKB-KW"/>
</dbReference>
<dbReference type="SUPFAM" id="SSF52096">
    <property type="entry name" value="ClpP/crotonase"/>
    <property type="match status" value="1"/>
</dbReference>
<dbReference type="InterPro" id="IPR041010">
    <property type="entry name" value="Znf-ACC"/>
</dbReference>
<reference evidence="7" key="1">
    <citation type="journal article" date="2014" name="Front. Microbiol.">
        <title>High frequency of phylogenetically diverse reductive dehalogenase-homologous genes in deep subseafloor sedimentary metagenomes.</title>
        <authorList>
            <person name="Kawai M."/>
            <person name="Futagami T."/>
            <person name="Toyoda A."/>
            <person name="Takaki Y."/>
            <person name="Nishi S."/>
            <person name="Hori S."/>
            <person name="Arai W."/>
            <person name="Tsubouchi T."/>
            <person name="Morono Y."/>
            <person name="Uchiyama I."/>
            <person name="Ito T."/>
            <person name="Fujiyama A."/>
            <person name="Inagaki F."/>
            <person name="Takami H."/>
        </authorList>
    </citation>
    <scope>NUCLEOTIDE SEQUENCE</scope>
    <source>
        <strain evidence="7">Expedition CK06-06</strain>
    </source>
</reference>
<feature type="non-terminal residue" evidence="7">
    <location>
        <position position="101"/>
    </location>
</feature>
<dbReference type="InterPro" id="IPR029045">
    <property type="entry name" value="ClpP/crotonase-like_dom_sf"/>
</dbReference>
<dbReference type="Gene3D" id="3.90.226.10">
    <property type="entry name" value="2-enoyl-CoA Hydratase, Chain A, domain 1"/>
    <property type="match status" value="1"/>
</dbReference>
<evidence type="ECO:0000256" key="5">
    <source>
        <dbReference type="ARBA" id="ARBA00022833"/>
    </source>
</evidence>
<sequence length="101" mass="11912">MMAWRGFGRGKRKDMPPGLWLKCPDCGEMVFRKQVSELLEVCPKCNYHFRLTAHQRLEITLDQGTFEERFADVVGDDPLGFTWVRQGETITYKERAERDRE</sequence>